<evidence type="ECO:0000256" key="2">
    <source>
        <dbReference type="SAM" id="SignalP"/>
    </source>
</evidence>
<protein>
    <submittedName>
        <fullName evidence="5">Uncharacterized protein</fullName>
    </submittedName>
</protein>
<dbReference type="AlphaFoldDB" id="A0A9P4QWV8"/>
<reference evidence="5" key="1">
    <citation type="journal article" date="2020" name="Stud. Mycol.">
        <title>101 Dothideomycetes genomes: a test case for predicting lifestyles and emergence of pathogens.</title>
        <authorList>
            <person name="Haridas S."/>
            <person name="Albert R."/>
            <person name="Binder M."/>
            <person name="Bloem J."/>
            <person name="Labutti K."/>
            <person name="Salamov A."/>
            <person name="Andreopoulos B."/>
            <person name="Baker S."/>
            <person name="Barry K."/>
            <person name="Bills G."/>
            <person name="Bluhm B."/>
            <person name="Cannon C."/>
            <person name="Castanera R."/>
            <person name="Culley D."/>
            <person name="Daum C."/>
            <person name="Ezra D."/>
            <person name="Gonzalez J."/>
            <person name="Henrissat B."/>
            <person name="Kuo A."/>
            <person name="Liang C."/>
            <person name="Lipzen A."/>
            <person name="Lutzoni F."/>
            <person name="Magnuson J."/>
            <person name="Mondo S."/>
            <person name="Nolan M."/>
            <person name="Ohm R."/>
            <person name="Pangilinan J."/>
            <person name="Park H.-J."/>
            <person name="Ramirez L."/>
            <person name="Alfaro M."/>
            <person name="Sun H."/>
            <person name="Tritt A."/>
            <person name="Yoshinaga Y."/>
            <person name="Zwiers L.-H."/>
            <person name="Turgeon B."/>
            <person name="Goodwin S."/>
            <person name="Spatafora J."/>
            <person name="Crous P."/>
            <person name="Grigoriev I."/>
        </authorList>
    </citation>
    <scope>NUCLEOTIDE SEQUENCE</scope>
    <source>
        <strain evidence="5">CBS 125425</strain>
    </source>
</reference>
<dbReference type="GO" id="GO:0031505">
    <property type="term" value="P:fungal-type cell wall organization"/>
    <property type="evidence" value="ECO:0007669"/>
    <property type="project" value="TreeGrafter"/>
</dbReference>
<feature type="domain" description="Yeast cell wall synthesis Kre9/Knh1-like N-terminal" evidence="4">
    <location>
        <begin position="28"/>
        <end position="136"/>
    </location>
</feature>
<dbReference type="InterPro" id="IPR018466">
    <property type="entry name" value="Kre9/Knh1-like_N"/>
</dbReference>
<comment type="caution">
    <text evidence="5">The sequence shown here is derived from an EMBL/GenBank/DDBJ whole genome shotgun (WGS) entry which is preliminary data.</text>
</comment>
<dbReference type="InterPro" id="IPR008659">
    <property type="entry name" value="Kre9/Knh1_C"/>
</dbReference>
<dbReference type="GO" id="GO:0006078">
    <property type="term" value="P:(1-&gt;6)-beta-D-glucan biosynthetic process"/>
    <property type="evidence" value="ECO:0007669"/>
    <property type="project" value="InterPro"/>
</dbReference>
<keyword evidence="1 2" id="KW-0732">Signal</keyword>
<dbReference type="GO" id="GO:0005576">
    <property type="term" value="C:extracellular region"/>
    <property type="evidence" value="ECO:0007669"/>
    <property type="project" value="TreeGrafter"/>
</dbReference>
<dbReference type="GO" id="GO:0042546">
    <property type="term" value="P:cell wall biogenesis"/>
    <property type="evidence" value="ECO:0007669"/>
    <property type="project" value="InterPro"/>
</dbReference>
<name>A0A9P4QWV8_9PLEO</name>
<gene>
    <name evidence="5" type="ORF">EJ04DRAFT_297511</name>
</gene>
<dbReference type="EMBL" id="ML996168">
    <property type="protein sequence ID" value="KAF2732985.1"/>
    <property type="molecule type" value="Genomic_DNA"/>
</dbReference>
<dbReference type="Pfam" id="PF10342">
    <property type="entry name" value="Kre9_KNH"/>
    <property type="match status" value="1"/>
</dbReference>
<dbReference type="Proteomes" id="UP000799444">
    <property type="component" value="Unassembled WGS sequence"/>
</dbReference>
<dbReference type="Pfam" id="PF05390">
    <property type="entry name" value="Kre9_KNH1_C"/>
    <property type="match status" value="1"/>
</dbReference>
<evidence type="ECO:0000259" key="4">
    <source>
        <dbReference type="Pfam" id="PF10342"/>
    </source>
</evidence>
<dbReference type="PANTHER" id="PTHR28154">
    <property type="entry name" value="CELL WALL SYNTHESIS PROTEIN KNH1-RELATED"/>
    <property type="match status" value="1"/>
</dbReference>
<dbReference type="OrthoDB" id="2432613at2759"/>
<feature type="signal peptide" evidence="2">
    <location>
        <begin position="1"/>
        <end position="22"/>
    </location>
</feature>
<evidence type="ECO:0000259" key="3">
    <source>
        <dbReference type="Pfam" id="PF05390"/>
    </source>
</evidence>
<evidence type="ECO:0000256" key="1">
    <source>
        <dbReference type="ARBA" id="ARBA00022729"/>
    </source>
</evidence>
<dbReference type="InterPro" id="IPR045328">
    <property type="entry name" value="Kre9/Knh1"/>
</dbReference>
<feature type="domain" description="Yeast cell wall synthesis Kre9/Knh1 C-terminal" evidence="3">
    <location>
        <begin position="181"/>
        <end position="259"/>
    </location>
</feature>
<sequence length="269" mass="28142">MARNAWLALSLSALALLGLVSADVQFTSPSAGGKVTGGGTISIEWKDSGDEPKISELLTYQIFLCAGGNTDDTMDQLIELTSSATTANTFAITGNKFTGTVGATIGGTGTNAYFLKMISVAQAGGTVMNYSPRFTLSGMTGTFSAKVQTALKDVKGTDGPPTVNNVNDPNNAPADPANGDFDMAYTAQTGATRYAPMQPVPPTQITKKVQTPLFATSSVDIARTPLARPKQQTTVTQSQTFKVSSMENTVAAAAMPSDDMAKFLARWKD</sequence>
<evidence type="ECO:0000313" key="5">
    <source>
        <dbReference type="EMBL" id="KAF2732985.1"/>
    </source>
</evidence>
<organism evidence="5 6">
    <name type="scientific">Polyplosphaeria fusca</name>
    <dbReference type="NCBI Taxonomy" id="682080"/>
    <lineage>
        <taxon>Eukaryota</taxon>
        <taxon>Fungi</taxon>
        <taxon>Dikarya</taxon>
        <taxon>Ascomycota</taxon>
        <taxon>Pezizomycotina</taxon>
        <taxon>Dothideomycetes</taxon>
        <taxon>Pleosporomycetidae</taxon>
        <taxon>Pleosporales</taxon>
        <taxon>Tetraplosphaeriaceae</taxon>
        <taxon>Polyplosphaeria</taxon>
    </lineage>
</organism>
<feature type="chain" id="PRO_5040221154" evidence="2">
    <location>
        <begin position="23"/>
        <end position="269"/>
    </location>
</feature>
<keyword evidence="6" id="KW-1185">Reference proteome</keyword>
<dbReference type="PANTHER" id="PTHR28154:SF1">
    <property type="entry name" value="CELL WALL SYNTHESIS PROTEIN KNH1-RELATED"/>
    <property type="match status" value="1"/>
</dbReference>
<proteinExistence type="predicted"/>
<accession>A0A9P4QWV8</accession>
<evidence type="ECO:0000313" key="6">
    <source>
        <dbReference type="Proteomes" id="UP000799444"/>
    </source>
</evidence>